<keyword evidence="3" id="KW-1185">Reference proteome</keyword>
<evidence type="ECO:0000313" key="2">
    <source>
        <dbReference type="EMBL" id="CAH2240840.1"/>
    </source>
</evidence>
<name>A0A8S4RR33_9NEOP</name>
<evidence type="ECO:0000313" key="3">
    <source>
        <dbReference type="Proteomes" id="UP000838756"/>
    </source>
</evidence>
<reference evidence="2" key="1">
    <citation type="submission" date="2022-03" db="EMBL/GenBank/DDBJ databases">
        <authorList>
            <person name="Lindestad O."/>
        </authorList>
    </citation>
    <scope>NUCLEOTIDE SEQUENCE</scope>
</reference>
<dbReference type="Proteomes" id="UP000838756">
    <property type="component" value="Unassembled WGS sequence"/>
</dbReference>
<proteinExistence type="predicted"/>
<comment type="caution">
    <text evidence="2">The sequence shown here is derived from an EMBL/GenBank/DDBJ whole genome shotgun (WGS) entry which is preliminary data.</text>
</comment>
<sequence length="80" mass="8473">MQRSAAARGSGSCGFKAAPPEQRAGWHHAAAPSGSIADAPRDTCPEQCHATIPYSGAVSMDYIICIDYFRTCKASKLNTI</sequence>
<accession>A0A8S4RR33</accession>
<evidence type="ECO:0000256" key="1">
    <source>
        <dbReference type="SAM" id="MobiDB-lite"/>
    </source>
</evidence>
<organism evidence="2 3">
    <name type="scientific">Pararge aegeria aegeria</name>
    <dbReference type="NCBI Taxonomy" id="348720"/>
    <lineage>
        <taxon>Eukaryota</taxon>
        <taxon>Metazoa</taxon>
        <taxon>Ecdysozoa</taxon>
        <taxon>Arthropoda</taxon>
        <taxon>Hexapoda</taxon>
        <taxon>Insecta</taxon>
        <taxon>Pterygota</taxon>
        <taxon>Neoptera</taxon>
        <taxon>Endopterygota</taxon>
        <taxon>Lepidoptera</taxon>
        <taxon>Glossata</taxon>
        <taxon>Ditrysia</taxon>
        <taxon>Papilionoidea</taxon>
        <taxon>Nymphalidae</taxon>
        <taxon>Satyrinae</taxon>
        <taxon>Satyrini</taxon>
        <taxon>Parargina</taxon>
        <taxon>Pararge</taxon>
    </lineage>
</organism>
<feature type="region of interest" description="Disordered" evidence="1">
    <location>
        <begin position="1"/>
        <end position="39"/>
    </location>
</feature>
<gene>
    <name evidence="2" type="primary">jg18879</name>
    <name evidence="2" type="ORF">PAEG_LOCUS17325</name>
</gene>
<dbReference type="EMBL" id="CAKXAJ010025553">
    <property type="protein sequence ID" value="CAH2240840.1"/>
    <property type="molecule type" value="Genomic_DNA"/>
</dbReference>
<dbReference type="AlphaFoldDB" id="A0A8S4RR33"/>
<protein>
    <submittedName>
        <fullName evidence="2">Jg18879 protein</fullName>
    </submittedName>
</protein>